<dbReference type="EC" id="3.1.2.4" evidence="2"/>
<dbReference type="SUPFAM" id="SSF52096">
    <property type="entry name" value="ClpP/crotonase"/>
    <property type="match status" value="1"/>
</dbReference>
<comment type="catalytic activity">
    <reaction evidence="1">
        <text>3-hydroxy-2-methylpropanoyl-CoA + H2O = 3-hydroxy-2-methylpropanoate + CoA + H(+)</text>
        <dbReference type="Rhea" id="RHEA:20888"/>
        <dbReference type="ChEBI" id="CHEBI:11805"/>
        <dbReference type="ChEBI" id="CHEBI:15377"/>
        <dbReference type="ChEBI" id="CHEBI:15378"/>
        <dbReference type="ChEBI" id="CHEBI:57287"/>
        <dbReference type="ChEBI" id="CHEBI:57340"/>
        <dbReference type="EC" id="3.1.2.4"/>
    </reaction>
</comment>
<protein>
    <recommendedName>
        <fullName evidence="2">3-hydroxyisobutyryl-CoA hydrolase</fullName>
        <ecNumber evidence="2">3.1.2.4</ecNumber>
    </recommendedName>
</protein>
<dbReference type="GO" id="GO:0016853">
    <property type="term" value="F:isomerase activity"/>
    <property type="evidence" value="ECO:0007669"/>
    <property type="project" value="UniProtKB-KW"/>
</dbReference>
<gene>
    <name evidence="5" type="ORF">DCR58_00575</name>
</gene>
<reference evidence="5 6" key="1">
    <citation type="journal article" date="2018" name="Nat. Biotechnol.">
        <title>A standardized bacterial taxonomy based on genome phylogeny substantially revises the tree of life.</title>
        <authorList>
            <person name="Parks D.H."/>
            <person name="Chuvochina M."/>
            <person name="Waite D.W."/>
            <person name="Rinke C."/>
            <person name="Skarshewski A."/>
            <person name="Chaumeil P.A."/>
            <person name="Hugenholtz P."/>
        </authorList>
    </citation>
    <scope>NUCLEOTIDE SEQUENCE [LARGE SCALE GENOMIC DNA]</scope>
    <source>
        <strain evidence="5">UBA9360</strain>
    </source>
</reference>
<organism evidence="5 6">
    <name type="scientific">Idiomarina baltica</name>
    <dbReference type="NCBI Taxonomy" id="190892"/>
    <lineage>
        <taxon>Bacteria</taxon>
        <taxon>Pseudomonadati</taxon>
        <taxon>Pseudomonadota</taxon>
        <taxon>Gammaproteobacteria</taxon>
        <taxon>Alteromonadales</taxon>
        <taxon>Idiomarinaceae</taxon>
        <taxon>Idiomarina</taxon>
    </lineage>
</organism>
<dbReference type="GO" id="GO:0005829">
    <property type="term" value="C:cytosol"/>
    <property type="evidence" value="ECO:0007669"/>
    <property type="project" value="TreeGrafter"/>
</dbReference>
<dbReference type="Gene3D" id="3.90.226.10">
    <property type="entry name" value="2-enoyl-CoA Hydratase, Chain A, domain 1"/>
    <property type="match status" value="1"/>
</dbReference>
<dbReference type="PANTHER" id="PTHR43176:SF3">
    <property type="entry name" value="3-HYDROXYISOBUTYRYL-COA HYDROLASE, MITOCHONDRIAL"/>
    <property type="match status" value="1"/>
</dbReference>
<dbReference type="EMBL" id="DMUP01000014">
    <property type="protein sequence ID" value="HAR55256.1"/>
    <property type="molecule type" value="Genomic_DNA"/>
</dbReference>
<dbReference type="InterPro" id="IPR032259">
    <property type="entry name" value="HIBYL-CoA-H"/>
</dbReference>
<dbReference type="GO" id="GO:0003860">
    <property type="term" value="F:3-hydroxyisobutyryl-CoA hydrolase activity"/>
    <property type="evidence" value="ECO:0007669"/>
    <property type="project" value="UniProtKB-EC"/>
</dbReference>
<evidence type="ECO:0000313" key="5">
    <source>
        <dbReference type="EMBL" id="HAR55256.1"/>
    </source>
</evidence>
<evidence type="ECO:0000256" key="1">
    <source>
        <dbReference type="ARBA" id="ARBA00001709"/>
    </source>
</evidence>
<accession>A0A348WL44</accession>
<evidence type="ECO:0000256" key="3">
    <source>
        <dbReference type="ARBA" id="ARBA00022801"/>
    </source>
</evidence>
<comment type="caution">
    <text evidence="5">The sequence shown here is derived from an EMBL/GenBank/DDBJ whole genome shotgun (WGS) entry which is preliminary data.</text>
</comment>
<evidence type="ECO:0000259" key="4">
    <source>
        <dbReference type="Pfam" id="PF16113"/>
    </source>
</evidence>
<name>A0A348WL44_9GAMM</name>
<dbReference type="Pfam" id="PF16113">
    <property type="entry name" value="ECH_2"/>
    <property type="match status" value="1"/>
</dbReference>
<evidence type="ECO:0000313" key="6">
    <source>
        <dbReference type="Proteomes" id="UP000262878"/>
    </source>
</evidence>
<evidence type="ECO:0000256" key="2">
    <source>
        <dbReference type="ARBA" id="ARBA00011915"/>
    </source>
</evidence>
<dbReference type="InterPro" id="IPR029045">
    <property type="entry name" value="ClpP/crotonase-like_dom_sf"/>
</dbReference>
<feature type="domain" description="Enoyl-CoA hydratase/isomerase" evidence="4">
    <location>
        <begin position="20"/>
        <end position="355"/>
    </location>
</feature>
<dbReference type="GO" id="GO:0006574">
    <property type="term" value="P:L-valine catabolic process"/>
    <property type="evidence" value="ECO:0007669"/>
    <property type="project" value="TreeGrafter"/>
</dbReference>
<keyword evidence="3" id="KW-0378">Hydrolase</keyword>
<dbReference type="Proteomes" id="UP000262878">
    <property type="component" value="Unassembled WGS sequence"/>
</dbReference>
<dbReference type="PANTHER" id="PTHR43176">
    <property type="entry name" value="3-HYDROXYISOBUTYRYL-COA HYDROLASE-RELATED"/>
    <property type="match status" value="1"/>
</dbReference>
<dbReference type="InterPro" id="IPR045004">
    <property type="entry name" value="ECH_dom"/>
</dbReference>
<dbReference type="CDD" id="cd06558">
    <property type="entry name" value="crotonase-like"/>
    <property type="match status" value="1"/>
</dbReference>
<proteinExistence type="predicted"/>
<dbReference type="AlphaFoldDB" id="A0A348WL44"/>
<keyword evidence="5" id="KW-0413">Isomerase</keyword>
<sequence>MSCVLFNEISTQDGHKIVEMTLNAERSLNALTFDMMELIFPQLLEIQDDDSVVAVILDGAGEKAFCAGGDIINLYKSMTGEGGSGFGERFFTLEYQLDYLIHTFRKPIICWGAGIVMGGGMGLMNGCSHRIVTETSHLAMPEVTIGLYPDVGGSWFLNRMPGRTGLFLGLTGNPMNAADALWLGLADRFLTNDMRSRMVNDLQAAPWQHSENAHAVVNGVLRKLEKDAQPQFTQTSPVLTHFDTIQAVTDHDSVVEIVAAIQLLSTEDKWLNRAKKSISHGSPLAIHLIAEQLQRCKHMSLQEVFQAELILSVQCCNNDEFPEGIRALLVDKDGQPKWTFASVAEVDCKVVEAFFAPPWETNPLLATVGVV</sequence>
<dbReference type="NCBIfam" id="NF004127">
    <property type="entry name" value="PRK05617.1"/>
    <property type="match status" value="1"/>
</dbReference>